<dbReference type="Gene3D" id="3.40.50.300">
    <property type="entry name" value="P-loop containing nucleotide triphosphate hydrolases"/>
    <property type="match status" value="2"/>
</dbReference>
<evidence type="ECO:0000313" key="6">
    <source>
        <dbReference type="EMBL" id="PPQ77251.1"/>
    </source>
</evidence>
<dbReference type="InterPro" id="IPR027417">
    <property type="entry name" value="P-loop_NTPase"/>
</dbReference>
<dbReference type="Pfam" id="PF13245">
    <property type="entry name" value="AAA_19"/>
    <property type="match status" value="1"/>
</dbReference>
<comment type="caution">
    <text evidence="6">The sequence shown here is derived from an EMBL/GenBank/DDBJ whole genome shotgun (WGS) entry which is preliminary data.</text>
</comment>
<keyword evidence="3" id="KW-0347">Helicase</keyword>
<protein>
    <recommendedName>
        <fullName evidence="5">DNA2/NAM7 helicase-like C-terminal domain-containing protein</fullName>
    </recommendedName>
</protein>
<reference evidence="6 7" key="1">
    <citation type="journal article" date="2018" name="Evol. Lett.">
        <title>Horizontal gene cluster transfer increased hallucinogenic mushroom diversity.</title>
        <authorList>
            <person name="Reynolds H.T."/>
            <person name="Vijayakumar V."/>
            <person name="Gluck-Thaler E."/>
            <person name="Korotkin H.B."/>
            <person name="Matheny P.B."/>
            <person name="Slot J.C."/>
        </authorList>
    </citation>
    <scope>NUCLEOTIDE SEQUENCE [LARGE SCALE GENOMIC DNA]</scope>
    <source>
        <strain evidence="6 7">SRW20</strain>
    </source>
</reference>
<dbReference type="PANTHER" id="PTHR43788:SF8">
    <property type="entry name" value="DNA-BINDING PROTEIN SMUBP-2"/>
    <property type="match status" value="1"/>
</dbReference>
<dbReference type="OrthoDB" id="6513042at2759"/>
<dbReference type="GO" id="GO:0005524">
    <property type="term" value="F:ATP binding"/>
    <property type="evidence" value="ECO:0007669"/>
    <property type="project" value="UniProtKB-KW"/>
</dbReference>
<organism evidence="6 7">
    <name type="scientific">Gymnopilus dilepis</name>
    <dbReference type="NCBI Taxonomy" id="231916"/>
    <lineage>
        <taxon>Eukaryota</taxon>
        <taxon>Fungi</taxon>
        <taxon>Dikarya</taxon>
        <taxon>Basidiomycota</taxon>
        <taxon>Agaricomycotina</taxon>
        <taxon>Agaricomycetes</taxon>
        <taxon>Agaricomycetidae</taxon>
        <taxon>Agaricales</taxon>
        <taxon>Agaricineae</taxon>
        <taxon>Hymenogastraceae</taxon>
        <taxon>Gymnopilus</taxon>
    </lineage>
</organism>
<dbReference type="PANTHER" id="PTHR43788">
    <property type="entry name" value="DNA2/NAM7 HELICASE FAMILY MEMBER"/>
    <property type="match status" value="1"/>
</dbReference>
<evidence type="ECO:0000256" key="4">
    <source>
        <dbReference type="ARBA" id="ARBA00022840"/>
    </source>
</evidence>
<dbReference type="SUPFAM" id="SSF52540">
    <property type="entry name" value="P-loop containing nucleoside triphosphate hydrolases"/>
    <property type="match status" value="1"/>
</dbReference>
<dbReference type="Pfam" id="PF13087">
    <property type="entry name" value="AAA_12"/>
    <property type="match status" value="1"/>
</dbReference>
<dbReference type="InParanoid" id="A0A409WFK4"/>
<keyword evidence="2" id="KW-0378">Hydrolase</keyword>
<evidence type="ECO:0000256" key="3">
    <source>
        <dbReference type="ARBA" id="ARBA00022806"/>
    </source>
</evidence>
<dbReference type="GO" id="GO:0043139">
    <property type="term" value="F:5'-3' DNA helicase activity"/>
    <property type="evidence" value="ECO:0007669"/>
    <property type="project" value="TreeGrafter"/>
</dbReference>
<dbReference type="STRING" id="231916.A0A409WFK4"/>
<feature type="domain" description="DNA2/NAM7 helicase-like C-terminal" evidence="5">
    <location>
        <begin position="300"/>
        <end position="562"/>
    </location>
</feature>
<sequence length="605" mass="66620">VLSALFEVDLTWDSENASSTHDDVTHHHVPFLQLITDPNSLGRLPSAAKYVKTENEIQKLFRELQDLGNIPAASLVLKLSQHKATQRILSNRLSVIWGPPGTGKTYTIALSLLRLIAVERRHDGPQPKIVFITAITHAAIEACRGKLVQLMETYRSIQSLPKNWLDDIQVQVVSKGNDHPPPPRSRSGVYVYAGTIYQLYNFTKRYSMEVDCVIVDEAGQISLGSVSLVIRSLSPQGRIIIAGDSEQLAPILSAQYPLLKSHALFGSILDCLMHSKPVHDDSTHPTSQTLTEADEGGASQGSIVQLTENFRLNHDIGDFVSTIYSHRFTAQKSQKRKLAEGLSIAEGLQLELTALSTELVARVQRFLGLLADAMLKKERAESEEEAKKKGVLLPPAIRLTTPTADESSKIPLTPRPVSLALINLHSWSSQPQSIPYELHVHVEAALAAALVHFLQVCCPNDDVFVATPHRIQREAVKAALAKVTDGDSLEEAFGRLDIGGGNTKPKVTVDTIERLQGSEASFVICLFSVPKSFAADLGFLLERRRLNVAISRAKTMCILISSDEVLCPPVKVLANEATAKGYAFLKAYQQRAWSFYMRLQVEKVL</sequence>
<evidence type="ECO:0000259" key="5">
    <source>
        <dbReference type="Pfam" id="PF13087"/>
    </source>
</evidence>
<accession>A0A409WFK4</accession>
<keyword evidence="4" id="KW-0067">ATP-binding</keyword>
<evidence type="ECO:0000313" key="7">
    <source>
        <dbReference type="Proteomes" id="UP000284706"/>
    </source>
</evidence>
<evidence type="ECO:0000256" key="1">
    <source>
        <dbReference type="ARBA" id="ARBA00022741"/>
    </source>
</evidence>
<name>A0A409WFK4_9AGAR</name>
<dbReference type="InterPro" id="IPR050534">
    <property type="entry name" value="Coronavir_polyprotein_1ab"/>
</dbReference>
<keyword evidence="7" id="KW-1185">Reference proteome</keyword>
<feature type="non-terminal residue" evidence="6">
    <location>
        <position position="1"/>
    </location>
</feature>
<dbReference type="EMBL" id="NHYE01005086">
    <property type="protein sequence ID" value="PPQ77251.1"/>
    <property type="molecule type" value="Genomic_DNA"/>
</dbReference>
<evidence type="ECO:0000256" key="2">
    <source>
        <dbReference type="ARBA" id="ARBA00022801"/>
    </source>
</evidence>
<dbReference type="Proteomes" id="UP000284706">
    <property type="component" value="Unassembled WGS sequence"/>
</dbReference>
<dbReference type="AlphaFoldDB" id="A0A409WFK4"/>
<dbReference type="GO" id="GO:0016787">
    <property type="term" value="F:hydrolase activity"/>
    <property type="evidence" value="ECO:0007669"/>
    <property type="project" value="UniProtKB-KW"/>
</dbReference>
<keyword evidence="1" id="KW-0547">Nucleotide-binding</keyword>
<dbReference type="InterPro" id="IPR041679">
    <property type="entry name" value="DNA2/NAM7-like_C"/>
</dbReference>
<proteinExistence type="predicted"/>
<gene>
    <name evidence="6" type="ORF">CVT26_005990</name>
</gene>